<feature type="region of interest" description="Disordered" evidence="1">
    <location>
        <begin position="296"/>
        <end position="324"/>
    </location>
</feature>
<dbReference type="Proteomes" id="UP000886520">
    <property type="component" value="Chromosome 13"/>
</dbReference>
<evidence type="ECO:0000313" key="3">
    <source>
        <dbReference type="Proteomes" id="UP000886520"/>
    </source>
</evidence>
<evidence type="ECO:0000256" key="1">
    <source>
        <dbReference type="SAM" id="MobiDB-lite"/>
    </source>
</evidence>
<proteinExistence type="predicted"/>
<keyword evidence="3" id="KW-1185">Reference proteome</keyword>
<dbReference type="EMBL" id="JABFUD020000013">
    <property type="protein sequence ID" value="KAI5071231.1"/>
    <property type="molecule type" value="Genomic_DNA"/>
</dbReference>
<evidence type="ECO:0000313" key="2">
    <source>
        <dbReference type="EMBL" id="KAI5071231.1"/>
    </source>
</evidence>
<organism evidence="2 3">
    <name type="scientific">Adiantum capillus-veneris</name>
    <name type="common">Maidenhair fern</name>
    <dbReference type="NCBI Taxonomy" id="13818"/>
    <lineage>
        <taxon>Eukaryota</taxon>
        <taxon>Viridiplantae</taxon>
        <taxon>Streptophyta</taxon>
        <taxon>Embryophyta</taxon>
        <taxon>Tracheophyta</taxon>
        <taxon>Polypodiopsida</taxon>
        <taxon>Polypodiidae</taxon>
        <taxon>Polypodiales</taxon>
        <taxon>Pteridineae</taxon>
        <taxon>Pteridaceae</taxon>
        <taxon>Vittarioideae</taxon>
        <taxon>Adiantum</taxon>
    </lineage>
</organism>
<gene>
    <name evidence="2" type="ORF">GOP47_0013482</name>
</gene>
<feature type="compositionally biased region" description="Pro residues" evidence="1">
    <location>
        <begin position="1"/>
        <end position="11"/>
    </location>
</feature>
<accession>A0A9D4ZFT6</accession>
<name>A0A9D4ZFT6_ADICA</name>
<feature type="compositionally biased region" description="Basic residues" evidence="1">
    <location>
        <begin position="26"/>
        <end position="42"/>
    </location>
</feature>
<feature type="region of interest" description="Disordered" evidence="1">
    <location>
        <begin position="1"/>
        <end position="85"/>
    </location>
</feature>
<dbReference type="OrthoDB" id="1913135at2759"/>
<sequence length="610" mass="66801">MSRCYPFPPPGYVKSAPLELELSTKREKRKHKDKKKKRKKHSAANGDLTIKEDDQQCKVIEQSGRPYEGFSVGNDKLPSATKSQGAIQRLQTETCLDEAFSNRNLTTDSQRFKPREELLSRSMLAAERSEAEESRDHVLSKGVNASSSKRSEQAESSVFANGVLSTKRKRLQADNAGDGLLPKSVLDASYRKSDGLQTGKSRPGPFMQATADNFGNQMTSDNGLPSDFERSAKRLRADHTRLKVGTNGVSSAIGQEKNGKVPFHLLANDGDSQEDKLKPDVQLNGVMVTNWGKLQMNSFNGPQPTGGSLTTAKRDKSDKGKQPGKLSLMNHIQDCSMSNSSVNRLIEKVRPGSSMASKCQRSDQVLQGATNVLTTAGLKAEDKRLEADNTKGKVGPPDARATCEERSNIDSTRRDMRVLDVKIKPDSNGQSVLATHYKHTGHGSQVDGFKNRVLSNGILAGHSEKQDQSNMNLSSPVPTAVISNNRAAPITALSLRPKVQLDFEDKSLKEKLLKLRVPHPGQALVTMEDEDWLVPCKQQLHSKQGEKGEEAQIQQLPDVACSMRCISFCKTRSRNEGSCAGDAVSCEGFGKKELVHCSIVMDGCSQELQL</sequence>
<feature type="compositionally biased region" description="Basic and acidic residues" evidence="1">
    <location>
        <begin position="127"/>
        <end position="139"/>
    </location>
</feature>
<feature type="compositionally biased region" description="Polar residues" evidence="1">
    <location>
        <begin position="296"/>
        <end position="311"/>
    </location>
</feature>
<protein>
    <submittedName>
        <fullName evidence="2">Uncharacterized protein</fullName>
    </submittedName>
</protein>
<comment type="caution">
    <text evidence="2">The sequence shown here is derived from an EMBL/GenBank/DDBJ whole genome shotgun (WGS) entry which is preliminary data.</text>
</comment>
<dbReference type="AlphaFoldDB" id="A0A9D4ZFT6"/>
<feature type="compositionally biased region" description="Basic and acidic residues" evidence="1">
    <location>
        <begin position="312"/>
        <end position="321"/>
    </location>
</feature>
<reference evidence="2" key="1">
    <citation type="submission" date="2021-01" db="EMBL/GenBank/DDBJ databases">
        <title>Adiantum capillus-veneris genome.</title>
        <authorList>
            <person name="Fang Y."/>
            <person name="Liao Q."/>
        </authorList>
    </citation>
    <scope>NUCLEOTIDE SEQUENCE</scope>
    <source>
        <strain evidence="2">H3</strain>
        <tissue evidence="2">Leaf</tissue>
    </source>
</reference>
<feature type="region of interest" description="Disordered" evidence="1">
    <location>
        <begin position="123"/>
        <end position="157"/>
    </location>
</feature>